<dbReference type="PRINTS" id="PR00078">
    <property type="entry name" value="G3PDHDRGNASE"/>
</dbReference>
<evidence type="ECO:0000256" key="6">
    <source>
        <dbReference type="PIRSR" id="PIRSR000149-4"/>
    </source>
</evidence>
<evidence type="ECO:0000256" key="5">
    <source>
        <dbReference type="PIRSR" id="PIRSR000149-3"/>
    </source>
</evidence>
<feature type="binding site" evidence="5">
    <location>
        <begin position="12"/>
        <end position="13"/>
    </location>
    <ligand>
        <name>NAD(+)</name>
        <dbReference type="ChEBI" id="CHEBI:57540"/>
    </ligand>
</feature>
<dbReference type="InterPro" id="IPR020831">
    <property type="entry name" value="GlycerAld/Erythrose_P_DH"/>
</dbReference>
<evidence type="ECO:0000313" key="10">
    <source>
        <dbReference type="EMBL" id="EGO65487.1"/>
    </source>
</evidence>
<dbReference type="InterPro" id="IPR006424">
    <property type="entry name" value="Glyceraldehyde-3-P_DH_1"/>
</dbReference>
<dbReference type="Proteomes" id="UP000003240">
    <property type="component" value="Unassembled WGS sequence"/>
</dbReference>
<dbReference type="EC" id="1.2.1.-" evidence="8"/>
<keyword evidence="11" id="KW-1185">Reference proteome</keyword>
<comment type="caution">
    <text evidence="10">The sequence shown here is derived from an EMBL/GenBank/DDBJ whole genome shotgun (WGS) entry which is preliminary data.</text>
</comment>
<proteinExistence type="inferred from homology"/>
<dbReference type="PROSITE" id="PS00071">
    <property type="entry name" value="GAPDH"/>
    <property type="match status" value="1"/>
</dbReference>
<dbReference type="GO" id="GO:0050661">
    <property type="term" value="F:NADP binding"/>
    <property type="evidence" value="ECO:0007669"/>
    <property type="project" value="InterPro"/>
</dbReference>
<dbReference type="OrthoDB" id="9803304at2"/>
<evidence type="ECO:0000256" key="2">
    <source>
        <dbReference type="ARBA" id="ARBA00023002"/>
    </source>
</evidence>
<accession>F7NES6</accession>
<keyword evidence="5" id="KW-0520">NAD</keyword>
<dbReference type="FunFam" id="3.30.360.10:FF:000002">
    <property type="entry name" value="Glyceraldehyde-3-phosphate dehydrogenase"/>
    <property type="match status" value="1"/>
</dbReference>
<feature type="domain" description="Glyceraldehyde 3-phosphate dehydrogenase NAD(P) binding" evidence="9">
    <location>
        <begin position="3"/>
        <end position="152"/>
    </location>
</feature>
<evidence type="ECO:0000256" key="7">
    <source>
        <dbReference type="RuleBase" id="RU000397"/>
    </source>
</evidence>
<dbReference type="Gene3D" id="3.40.50.720">
    <property type="entry name" value="NAD(P)-binding Rossmann-like Domain"/>
    <property type="match status" value="1"/>
</dbReference>
<dbReference type="AlphaFoldDB" id="F7NES6"/>
<dbReference type="PANTHER" id="PTHR43148">
    <property type="entry name" value="GLYCERALDEHYDE-3-PHOSPHATE DEHYDROGENASE 2"/>
    <property type="match status" value="1"/>
</dbReference>
<dbReference type="CDD" id="cd05214">
    <property type="entry name" value="GAPDH_I_N"/>
    <property type="match status" value="1"/>
</dbReference>
<dbReference type="GO" id="GO:0016620">
    <property type="term" value="F:oxidoreductase activity, acting on the aldehyde or oxo group of donors, NAD or NADP as acceptor"/>
    <property type="evidence" value="ECO:0007669"/>
    <property type="project" value="InterPro"/>
</dbReference>
<keyword evidence="2 8" id="KW-0560">Oxidoreductase</keyword>
<feature type="binding site" evidence="5">
    <location>
        <position position="78"/>
    </location>
    <ligand>
        <name>NAD(+)</name>
        <dbReference type="ChEBI" id="CHEBI:57540"/>
    </ligand>
</feature>
<dbReference type="CDD" id="cd18126">
    <property type="entry name" value="GAPDH_I_C"/>
    <property type="match status" value="1"/>
</dbReference>
<evidence type="ECO:0000313" key="11">
    <source>
        <dbReference type="Proteomes" id="UP000003240"/>
    </source>
</evidence>
<dbReference type="GO" id="GO:0006006">
    <property type="term" value="P:glucose metabolic process"/>
    <property type="evidence" value="ECO:0007669"/>
    <property type="project" value="InterPro"/>
</dbReference>
<dbReference type="GO" id="GO:0051287">
    <property type="term" value="F:NAD binding"/>
    <property type="evidence" value="ECO:0007669"/>
    <property type="project" value="InterPro"/>
</dbReference>
<dbReference type="SUPFAM" id="SSF51735">
    <property type="entry name" value="NAD(P)-binding Rossmann-fold domains"/>
    <property type="match status" value="1"/>
</dbReference>
<dbReference type="Pfam" id="PF02800">
    <property type="entry name" value="Gp_dh_C"/>
    <property type="match status" value="1"/>
</dbReference>
<feature type="binding site" evidence="4">
    <location>
        <position position="182"/>
    </location>
    <ligand>
        <name>D-glyceraldehyde 3-phosphate</name>
        <dbReference type="ChEBI" id="CHEBI:59776"/>
    </ligand>
</feature>
<feature type="site" description="Activates thiol group during catalysis" evidence="6">
    <location>
        <position position="179"/>
    </location>
</feature>
<feature type="binding site" evidence="4">
    <location>
        <position position="233"/>
    </location>
    <ligand>
        <name>D-glyceraldehyde 3-phosphate</name>
        <dbReference type="ChEBI" id="CHEBI:59776"/>
    </ligand>
</feature>
<dbReference type="PIRSF" id="PIRSF000149">
    <property type="entry name" value="GAP_DH"/>
    <property type="match status" value="1"/>
</dbReference>
<dbReference type="InterPro" id="IPR020830">
    <property type="entry name" value="GlycerAld_3-P_DH_AS"/>
</dbReference>
<evidence type="ECO:0000256" key="3">
    <source>
        <dbReference type="PIRSR" id="PIRSR000149-1"/>
    </source>
</evidence>
<dbReference type="RefSeq" id="WP_004092563.1">
    <property type="nucleotide sequence ID" value="NZ_AFGF01000017.1"/>
</dbReference>
<dbReference type="Gene3D" id="3.30.360.10">
    <property type="entry name" value="Dihydrodipicolinate Reductase, domain 2"/>
    <property type="match status" value="1"/>
</dbReference>
<feature type="active site" description="Nucleophile" evidence="3">
    <location>
        <position position="152"/>
    </location>
</feature>
<evidence type="ECO:0000256" key="8">
    <source>
        <dbReference type="RuleBase" id="RU361160"/>
    </source>
</evidence>
<name>F7NES6_9FIRM</name>
<dbReference type="InterPro" id="IPR020829">
    <property type="entry name" value="GlycerAld_3-P_DH_cat"/>
</dbReference>
<dbReference type="InterPro" id="IPR036291">
    <property type="entry name" value="NAD(P)-bd_dom_sf"/>
</dbReference>
<evidence type="ECO:0000256" key="4">
    <source>
        <dbReference type="PIRSR" id="PIRSR000149-2"/>
    </source>
</evidence>
<feature type="binding site" evidence="4">
    <location>
        <begin position="210"/>
        <end position="211"/>
    </location>
    <ligand>
        <name>D-glyceraldehyde 3-phosphate</name>
        <dbReference type="ChEBI" id="CHEBI:59776"/>
    </ligand>
</feature>
<dbReference type="EMBL" id="AFGF01000017">
    <property type="protein sequence ID" value="EGO65487.1"/>
    <property type="molecule type" value="Genomic_DNA"/>
</dbReference>
<keyword evidence="5" id="KW-0547">Nucleotide-binding</keyword>
<dbReference type="SUPFAM" id="SSF55347">
    <property type="entry name" value="Glyceraldehyde-3-phosphate dehydrogenase-like, C-terminal domain"/>
    <property type="match status" value="1"/>
</dbReference>
<dbReference type="FunFam" id="3.40.50.720:FF:000001">
    <property type="entry name" value="Glyceraldehyde-3-phosphate dehydrogenase"/>
    <property type="match status" value="1"/>
</dbReference>
<evidence type="ECO:0000259" key="9">
    <source>
        <dbReference type="SMART" id="SM00846"/>
    </source>
</evidence>
<feature type="binding site" evidence="5">
    <location>
        <position position="120"/>
    </location>
    <ligand>
        <name>NAD(+)</name>
        <dbReference type="ChEBI" id="CHEBI:57540"/>
    </ligand>
</feature>
<evidence type="ECO:0000256" key="1">
    <source>
        <dbReference type="ARBA" id="ARBA00007406"/>
    </source>
</evidence>
<comment type="similarity">
    <text evidence="1 7">Belongs to the glyceraldehyde-3-phosphate dehydrogenase family.</text>
</comment>
<dbReference type="Pfam" id="PF00044">
    <property type="entry name" value="Gp_dh_N"/>
    <property type="match status" value="1"/>
</dbReference>
<feature type="binding site" evidence="4">
    <location>
        <begin position="151"/>
        <end position="153"/>
    </location>
    <ligand>
        <name>D-glyceraldehyde 3-phosphate</name>
        <dbReference type="ChEBI" id="CHEBI:59776"/>
    </ligand>
</feature>
<dbReference type="SMART" id="SM00846">
    <property type="entry name" value="Gp_dh_N"/>
    <property type="match status" value="1"/>
</dbReference>
<dbReference type="STRING" id="1009370.ALO_02706"/>
<dbReference type="InterPro" id="IPR020828">
    <property type="entry name" value="GlycerAld_3-P_DH_NAD(P)-bd"/>
</dbReference>
<sequence>MSIRVAVNGLGRIGRMCLRAAWERPDIEIVAVNSTTDAAALAHLLKYDSVHGKFPGQVHGEGNLLTVDDRKIAVVSERNPANLSWGKLGVDIVIEATGKFNSTKDASAHIASGAQKVILTAPSKDDGKTIVMGVNEATYRPEIDHVVSNASCTTNCLAPIVKTIHERFGIVNGLMSTVHAFTTDQRSLDNSHKDPRRSRGCTQSIVPTSTGAAKAIGLVIPELKGKLNGIAIRVPVPNVSLTDVVLELEQDITAAAINQALYEAAQGKLCGILEYCEEPLVSVDFVDNSHSAIVDSLSTMTIGERTAKILAWYDNEWGYSCRVLDLAVFIGSQLNSRHHSSNKLAV</sequence>
<feature type="binding site" evidence="5">
    <location>
        <position position="315"/>
    </location>
    <ligand>
        <name>NAD(+)</name>
        <dbReference type="ChEBI" id="CHEBI:57540"/>
    </ligand>
</feature>
<organism evidence="10 11">
    <name type="scientific">Acetonema longum DSM 6540</name>
    <dbReference type="NCBI Taxonomy" id="1009370"/>
    <lineage>
        <taxon>Bacteria</taxon>
        <taxon>Bacillati</taxon>
        <taxon>Bacillota</taxon>
        <taxon>Negativicutes</taxon>
        <taxon>Acetonemataceae</taxon>
        <taxon>Acetonema</taxon>
    </lineage>
</organism>
<dbReference type="NCBIfam" id="TIGR01534">
    <property type="entry name" value="GAPDH-I"/>
    <property type="match status" value="1"/>
</dbReference>
<protein>
    <recommendedName>
        <fullName evidence="8">Glyceraldehyde-3-phosphate dehydrogenase</fullName>
        <ecNumber evidence="8">1.2.1.-</ecNumber>
    </recommendedName>
</protein>
<dbReference type="eggNOG" id="COG0057">
    <property type="taxonomic scope" value="Bacteria"/>
</dbReference>
<gene>
    <name evidence="10" type="ORF">ALO_02706</name>
</gene>
<reference evidence="10 11" key="1">
    <citation type="journal article" date="2011" name="EMBO J.">
        <title>Structural diversity of bacterial flagellar motors.</title>
        <authorList>
            <person name="Chen S."/>
            <person name="Beeby M."/>
            <person name="Murphy G.E."/>
            <person name="Leadbetter J.R."/>
            <person name="Hendrixson D.R."/>
            <person name="Briegel A."/>
            <person name="Li Z."/>
            <person name="Shi J."/>
            <person name="Tocheva E.I."/>
            <person name="Muller A."/>
            <person name="Dobro M.J."/>
            <person name="Jensen G.J."/>
        </authorList>
    </citation>
    <scope>NUCLEOTIDE SEQUENCE [LARGE SCALE GENOMIC DNA]</scope>
    <source>
        <strain evidence="10 11">DSM 6540</strain>
    </source>
</reference>